<dbReference type="PANTHER" id="PTHR13947">
    <property type="entry name" value="GNAT FAMILY N-ACETYLTRANSFERASE"/>
    <property type="match status" value="1"/>
</dbReference>
<feature type="transmembrane region" description="Helical" evidence="2">
    <location>
        <begin position="60"/>
        <end position="87"/>
    </location>
</feature>
<keyword evidence="2" id="KW-0472">Membrane</keyword>
<proteinExistence type="predicted"/>
<dbReference type="SUPFAM" id="SSF55729">
    <property type="entry name" value="Acyl-CoA N-acyltransferases (Nat)"/>
    <property type="match status" value="1"/>
</dbReference>
<name>R7VMF9_CAPTE</name>
<dbReference type="EMBL" id="AMQN01000523">
    <property type="status" value="NOT_ANNOTATED_CDS"/>
    <property type="molecule type" value="Genomic_DNA"/>
</dbReference>
<reference evidence="5" key="3">
    <citation type="submission" date="2015-06" db="UniProtKB">
        <authorList>
            <consortium name="EnsemblMetazoa"/>
        </authorList>
    </citation>
    <scope>IDENTIFICATION</scope>
</reference>
<feature type="domain" description="N-acetyltransferase" evidence="3">
    <location>
        <begin position="83"/>
        <end position="228"/>
    </location>
</feature>
<dbReference type="InterPro" id="IPR000182">
    <property type="entry name" value="GNAT_dom"/>
</dbReference>
<evidence type="ECO:0000313" key="6">
    <source>
        <dbReference type="Proteomes" id="UP000014760"/>
    </source>
</evidence>
<dbReference type="InterPro" id="IPR050769">
    <property type="entry name" value="NAT_camello-type"/>
</dbReference>
<evidence type="ECO:0000313" key="5">
    <source>
        <dbReference type="EnsemblMetazoa" id="CapteP229326"/>
    </source>
</evidence>
<protein>
    <recommendedName>
        <fullName evidence="3">N-acetyltransferase domain-containing protein</fullName>
    </recommendedName>
</protein>
<dbReference type="CDD" id="cd04301">
    <property type="entry name" value="NAT_SF"/>
    <property type="match status" value="1"/>
</dbReference>
<evidence type="ECO:0000256" key="2">
    <source>
        <dbReference type="SAM" id="Phobius"/>
    </source>
</evidence>
<gene>
    <name evidence="4" type="ORF">CAPTEDRAFT_229326</name>
</gene>
<evidence type="ECO:0000256" key="1">
    <source>
        <dbReference type="ARBA" id="ARBA00022679"/>
    </source>
</evidence>
<dbReference type="PANTHER" id="PTHR13947:SF37">
    <property type="entry name" value="LD18367P"/>
    <property type="match status" value="1"/>
</dbReference>
<dbReference type="InterPro" id="IPR016181">
    <property type="entry name" value="Acyl_CoA_acyltransferase"/>
</dbReference>
<accession>R7VMF9</accession>
<dbReference type="EMBL" id="KB291799">
    <property type="protein sequence ID" value="ELU18770.1"/>
    <property type="molecule type" value="Genomic_DNA"/>
</dbReference>
<dbReference type="HOGENOM" id="CLU_1215767_0_0_1"/>
<keyword evidence="2" id="KW-0812">Transmembrane</keyword>
<dbReference type="Gene3D" id="3.40.630.30">
    <property type="match status" value="1"/>
</dbReference>
<organism evidence="4">
    <name type="scientific">Capitella teleta</name>
    <name type="common">Polychaete worm</name>
    <dbReference type="NCBI Taxonomy" id="283909"/>
    <lineage>
        <taxon>Eukaryota</taxon>
        <taxon>Metazoa</taxon>
        <taxon>Spiralia</taxon>
        <taxon>Lophotrochozoa</taxon>
        <taxon>Annelida</taxon>
        <taxon>Polychaeta</taxon>
        <taxon>Sedentaria</taxon>
        <taxon>Scolecida</taxon>
        <taxon>Capitellidae</taxon>
        <taxon>Capitella</taxon>
    </lineage>
</organism>
<dbReference type="Pfam" id="PF00583">
    <property type="entry name" value="Acetyltransf_1"/>
    <property type="match status" value="1"/>
</dbReference>
<dbReference type="Proteomes" id="UP000014760">
    <property type="component" value="Unassembled WGS sequence"/>
</dbReference>
<keyword evidence="1" id="KW-0808">Transferase</keyword>
<dbReference type="GO" id="GO:0008080">
    <property type="term" value="F:N-acetyltransferase activity"/>
    <property type="evidence" value="ECO:0007669"/>
    <property type="project" value="InterPro"/>
</dbReference>
<sequence length="228" mass="25890">MSDRDAMTRPEVEVRLLQLEDAEEARHLVIQRVFVEGSWPMAMDNLMETRGLVVMTMSSLLTYTVTLSWILAALFGFAVLPLSYVMYIRYVDVYKHLNNACSDLTTGDGQFYRHWSSAADGRCMMVACLGSRLAGVAAVSRLSPKSVEVQRVAVHEEFSGRGIARRLMDELVVHCKTKGYDDMIIQVTSVNRRAEKIYKKYGFVDHTAIRFTGRVLNWTAIRLRLSLV</sequence>
<dbReference type="AlphaFoldDB" id="R7VMF9"/>
<evidence type="ECO:0000259" key="3">
    <source>
        <dbReference type="PROSITE" id="PS51186"/>
    </source>
</evidence>
<dbReference type="OMA" id="CMFCALV"/>
<dbReference type="OrthoDB" id="41532at2759"/>
<evidence type="ECO:0000313" key="4">
    <source>
        <dbReference type="EMBL" id="ELU18770.1"/>
    </source>
</evidence>
<dbReference type="EnsemblMetazoa" id="CapteT229326">
    <property type="protein sequence ID" value="CapteP229326"/>
    <property type="gene ID" value="CapteG229326"/>
</dbReference>
<keyword evidence="6" id="KW-1185">Reference proteome</keyword>
<dbReference type="PROSITE" id="PS51186">
    <property type="entry name" value="GNAT"/>
    <property type="match status" value="1"/>
</dbReference>
<reference evidence="6" key="1">
    <citation type="submission" date="2012-12" db="EMBL/GenBank/DDBJ databases">
        <authorList>
            <person name="Hellsten U."/>
            <person name="Grimwood J."/>
            <person name="Chapman J.A."/>
            <person name="Shapiro H."/>
            <person name="Aerts A."/>
            <person name="Otillar R.P."/>
            <person name="Terry A.Y."/>
            <person name="Boore J.L."/>
            <person name="Simakov O."/>
            <person name="Marletaz F."/>
            <person name="Cho S.-J."/>
            <person name="Edsinger-Gonzales E."/>
            <person name="Havlak P."/>
            <person name="Kuo D.-H."/>
            <person name="Larsson T."/>
            <person name="Lv J."/>
            <person name="Arendt D."/>
            <person name="Savage R."/>
            <person name="Osoegawa K."/>
            <person name="de Jong P."/>
            <person name="Lindberg D.R."/>
            <person name="Seaver E.C."/>
            <person name="Weisblat D.A."/>
            <person name="Putnam N.H."/>
            <person name="Grigoriev I.V."/>
            <person name="Rokhsar D.S."/>
        </authorList>
    </citation>
    <scope>NUCLEOTIDE SEQUENCE</scope>
    <source>
        <strain evidence="6">I ESC-2004</strain>
    </source>
</reference>
<reference evidence="4 6" key="2">
    <citation type="journal article" date="2013" name="Nature">
        <title>Insights into bilaterian evolution from three spiralian genomes.</title>
        <authorList>
            <person name="Simakov O."/>
            <person name="Marletaz F."/>
            <person name="Cho S.J."/>
            <person name="Edsinger-Gonzales E."/>
            <person name="Havlak P."/>
            <person name="Hellsten U."/>
            <person name="Kuo D.H."/>
            <person name="Larsson T."/>
            <person name="Lv J."/>
            <person name="Arendt D."/>
            <person name="Savage R."/>
            <person name="Osoegawa K."/>
            <person name="de Jong P."/>
            <person name="Grimwood J."/>
            <person name="Chapman J.A."/>
            <person name="Shapiro H."/>
            <person name="Aerts A."/>
            <person name="Otillar R.P."/>
            <person name="Terry A.Y."/>
            <person name="Boore J.L."/>
            <person name="Grigoriev I.V."/>
            <person name="Lindberg D.R."/>
            <person name="Seaver E.C."/>
            <person name="Weisblat D.A."/>
            <person name="Putnam N.H."/>
            <person name="Rokhsar D.S."/>
        </authorList>
    </citation>
    <scope>NUCLEOTIDE SEQUENCE</scope>
    <source>
        <strain evidence="4 6">I ESC-2004</strain>
    </source>
</reference>
<dbReference type="STRING" id="283909.R7VMF9"/>
<keyword evidence="2" id="KW-1133">Transmembrane helix</keyword>